<dbReference type="STRING" id="84531.LA76x_0885"/>
<evidence type="ECO:0000256" key="1">
    <source>
        <dbReference type="SAM" id="SignalP"/>
    </source>
</evidence>
<dbReference type="RefSeq" id="WP_057916732.1">
    <property type="nucleotide sequence ID" value="NZ_CP011129.1"/>
</dbReference>
<dbReference type="CDD" id="cd12797">
    <property type="entry name" value="M23_peptidase"/>
    <property type="match status" value="1"/>
</dbReference>
<proteinExistence type="predicted"/>
<dbReference type="KEGG" id="lab:LA76x_0885"/>
<dbReference type="Gene3D" id="2.70.70.10">
    <property type="entry name" value="Glucose Permease (Domain IIA)"/>
    <property type="match status" value="1"/>
</dbReference>
<feature type="signal peptide" evidence="1">
    <location>
        <begin position="1"/>
        <end position="26"/>
    </location>
</feature>
<dbReference type="PANTHER" id="PTHR21666">
    <property type="entry name" value="PEPTIDASE-RELATED"/>
    <property type="match status" value="1"/>
</dbReference>
<dbReference type="InterPro" id="IPR011055">
    <property type="entry name" value="Dup_hybrid_motif"/>
</dbReference>
<dbReference type="InterPro" id="IPR050570">
    <property type="entry name" value="Cell_wall_metabolism_enzyme"/>
</dbReference>
<organism evidence="3 4">
    <name type="scientific">Lysobacter antibioticus</name>
    <dbReference type="NCBI Taxonomy" id="84531"/>
    <lineage>
        <taxon>Bacteria</taxon>
        <taxon>Pseudomonadati</taxon>
        <taxon>Pseudomonadota</taxon>
        <taxon>Gammaproteobacteria</taxon>
        <taxon>Lysobacterales</taxon>
        <taxon>Lysobacteraceae</taxon>
        <taxon>Lysobacter</taxon>
    </lineage>
</organism>
<dbReference type="eggNOG" id="COG0739">
    <property type="taxonomic scope" value="Bacteria"/>
</dbReference>
<dbReference type="GO" id="GO:0004222">
    <property type="term" value="F:metalloendopeptidase activity"/>
    <property type="evidence" value="ECO:0007669"/>
    <property type="project" value="TreeGrafter"/>
</dbReference>
<dbReference type="Pfam" id="PF01551">
    <property type="entry name" value="Peptidase_M23"/>
    <property type="match status" value="1"/>
</dbReference>
<dbReference type="InterPro" id="IPR016047">
    <property type="entry name" value="M23ase_b-sheet_dom"/>
</dbReference>
<dbReference type="PANTHER" id="PTHR21666:SF270">
    <property type="entry name" value="MUREIN HYDROLASE ACTIVATOR ENVC"/>
    <property type="match status" value="1"/>
</dbReference>
<reference evidence="3 4" key="1">
    <citation type="journal article" date="2015" name="BMC Genomics">
        <title>Comparative genomics and metabolic profiling of the genus Lysobacter.</title>
        <authorList>
            <person name="de Bruijn I."/>
            <person name="Cheng X."/>
            <person name="de Jager V."/>
            <person name="Exposito R.G."/>
            <person name="Watrous J."/>
            <person name="Patel N."/>
            <person name="Postma J."/>
            <person name="Dorrestein P.C."/>
            <person name="Kobayashi D."/>
            <person name="Raaijmakers J.M."/>
        </authorList>
    </citation>
    <scope>NUCLEOTIDE SEQUENCE [LARGE SCALE GENOMIC DNA]</scope>
    <source>
        <strain evidence="3 4">76</strain>
    </source>
</reference>
<dbReference type="Proteomes" id="UP000060787">
    <property type="component" value="Chromosome"/>
</dbReference>
<feature type="domain" description="M23ase beta-sheet core" evidence="2">
    <location>
        <begin position="225"/>
        <end position="324"/>
    </location>
</feature>
<protein>
    <submittedName>
        <fullName evidence="3">Peptidase M23 family protein</fullName>
    </submittedName>
</protein>
<dbReference type="SUPFAM" id="SSF51261">
    <property type="entry name" value="Duplicated hybrid motif"/>
    <property type="match status" value="1"/>
</dbReference>
<dbReference type="EMBL" id="CP011129">
    <property type="protein sequence ID" value="ALN79046.1"/>
    <property type="molecule type" value="Genomic_DNA"/>
</dbReference>
<evidence type="ECO:0000313" key="3">
    <source>
        <dbReference type="EMBL" id="ALN79046.1"/>
    </source>
</evidence>
<feature type="chain" id="PRO_5006596984" evidence="1">
    <location>
        <begin position="27"/>
        <end position="380"/>
    </location>
</feature>
<keyword evidence="1" id="KW-0732">Signal</keyword>
<sequence length="380" mass="40618">MLRPLVLCLALSSLLALPATTRAANAALVDSFDLAVPQAPTPVTQEGRQRLYYEVHLSSFSEAELAVDELRVIDDASGAVIQRFAGKDLADRSRVIGRAGASLAALRPGERGVIYLELDVGTRAPRKLRHALSFRRLAAAAANSVEGARVEVGQPAPVLLGPPLRGGPWVAIHSPDWPRGHRRVFYTMDGRARLPGRHAVDWVKVDASGKTINGDPDLVTSNLGYGAEVLAVADARVAAVRDDAVEAARVSANPKHDFDEAPGNYVVLALADGRHVAYEHLKPGSLKVRVGDSVRRGQTIAALGFTGDATGPHLHFHVADGTTPLSSEGLPYGLSGFRVLGRYERLDRLGKEPWQPLADGVAAERKGEQPGSNTVIEFPH</sequence>
<dbReference type="AlphaFoldDB" id="A0A0S2F676"/>
<dbReference type="PATRIC" id="fig|84531.8.peg.912"/>
<keyword evidence="4" id="KW-1185">Reference proteome</keyword>
<evidence type="ECO:0000313" key="4">
    <source>
        <dbReference type="Proteomes" id="UP000060787"/>
    </source>
</evidence>
<gene>
    <name evidence="3" type="ORF">LA76x_0885</name>
</gene>
<accession>A0A0S2F676</accession>
<name>A0A0S2F676_LYSAN</name>
<evidence type="ECO:0000259" key="2">
    <source>
        <dbReference type="Pfam" id="PF01551"/>
    </source>
</evidence>